<gene>
    <name evidence="13" type="ORF">ETD86_11440</name>
</gene>
<sequence length="303" mass="31264">MASPIEMAAMRRAIVLSAFGLGATSPNPPVGCVILDASGRVAGEGYHERKGSAHAEGNALAAAGAAARGGTAIVTLEPCNHAGHTPACRALLLDAQVARVVVAITDPTSRGRGGVAELRAAGLSVETGVLAEEALKVLGSWRRSLLRGRPTLTWAYEVAGGRVRGAVGPVAAADELLWEADAVVEAGGRLWEAVSDRHGSGMMRVPPRWDGGDVAALVAALAAGGVRQLLVSGGADVAEPFLREGLIDEVVVFVADTGRPADRLVSELGLLAGFRIEHVGRSADHVRVLARRDDLREDVAQLA</sequence>
<evidence type="ECO:0000256" key="6">
    <source>
        <dbReference type="ARBA" id="ARBA00019930"/>
    </source>
</evidence>
<evidence type="ECO:0000256" key="7">
    <source>
        <dbReference type="ARBA" id="ARBA00022619"/>
    </source>
</evidence>
<evidence type="ECO:0000256" key="10">
    <source>
        <dbReference type="ARBA" id="ARBA00049861"/>
    </source>
</evidence>
<dbReference type="AlphaFoldDB" id="A0A5S4FPU4"/>
<comment type="catalytic activity">
    <reaction evidence="11">
        <text>2,5-diamino-6-hydroxy-4-(5-phosphoribosylamino)-pyrimidine + H2O + H(+) = 5-amino-6-(5-phospho-D-ribosylamino)uracil + NH4(+)</text>
        <dbReference type="Rhea" id="RHEA:21868"/>
        <dbReference type="ChEBI" id="CHEBI:15377"/>
        <dbReference type="ChEBI" id="CHEBI:15378"/>
        <dbReference type="ChEBI" id="CHEBI:28938"/>
        <dbReference type="ChEBI" id="CHEBI:58453"/>
        <dbReference type="ChEBI" id="CHEBI:58614"/>
        <dbReference type="EC" id="3.5.4.26"/>
    </reaction>
</comment>
<dbReference type="SUPFAM" id="SSF53597">
    <property type="entry name" value="Dihydrofolate reductase-like"/>
    <property type="match status" value="1"/>
</dbReference>
<dbReference type="PROSITE" id="PS51747">
    <property type="entry name" value="CYT_DCMP_DEAMINASES_2"/>
    <property type="match status" value="1"/>
</dbReference>
<dbReference type="GO" id="GO:0008835">
    <property type="term" value="F:diaminohydroxyphosphoribosylaminopyrimidine deaminase activity"/>
    <property type="evidence" value="ECO:0007669"/>
    <property type="project" value="UniProtKB-EC"/>
</dbReference>
<keyword evidence="8" id="KW-0479">Metal-binding</keyword>
<dbReference type="UniPathway" id="UPA00275">
    <property type="reaction ID" value="UER00401"/>
</dbReference>
<dbReference type="InterPro" id="IPR016192">
    <property type="entry name" value="APOBEC/CMP_deaminase_Zn-bd"/>
</dbReference>
<reference evidence="13 14" key="1">
    <citation type="submission" date="2019-05" db="EMBL/GenBank/DDBJ databases">
        <title>Draft genome sequence of Nonomuraea turkmeniaca DSM 43926.</title>
        <authorList>
            <person name="Saricaoglu S."/>
            <person name="Isik K."/>
        </authorList>
    </citation>
    <scope>NUCLEOTIDE SEQUENCE [LARGE SCALE GENOMIC DNA]</scope>
    <source>
        <strain evidence="13 14">DSM 43926</strain>
    </source>
</reference>
<comment type="catalytic activity">
    <reaction evidence="10">
        <text>5-amino-6-(5-phospho-D-ribitylamino)uracil + NADP(+) = 5-amino-6-(5-phospho-D-ribosylamino)uracil + NADPH + H(+)</text>
        <dbReference type="Rhea" id="RHEA:17845"/>
        <dbReference type="ChEBI" id="CHEBI:15378"/>
        <dbReference type="ChEBI" id="CHEBI:57783"/>
        <dbReference type="ChEBI" id="CHEBI:58349"/>
        <dbReference type="ChEBI" id="CHEBI:58421"/>
        <dbReference type="ChEBI" id="CHEBI:58453"/>
        <dbReference type="EC" id="1.1.1.193"/>
    </reaction>
</comment>
<comment type="similarity">
    <text evidence="3">In the N-terminal section; belongs to the cytidine and deoxycytidylate deaminase family.</text>
</comment>
<evidence type="ECO:0000256" key="11">
    <source>
        <dbReference type="ARBA" id="ARBA00049886"/>
    </source>
</evidence>
<dbReference type="PANTHER" id="PTHR11079:SF162">
    <property type="entry name" value="RIBOFLAVIN BIOSYNTHESIS PROTEIN PYRD, CHLOROPLASTIC"/>
    <property type="match status" value="1"/>
</dbReference>
<keyword evidence="7" id="KW-0686">Riboflavin biosynthesis</keyword>
<dbReference type="GO" id="GO:0008270">
    <property type="term" value="F:zinc ion binding"/>
    <property type="evidence" value="ECO:0007669"/>
    <property type="project" value="InterPro"/>
</dbReference>
<evidence type="ECO:0000256" key="5">
    <source>
        <dbReference type="ARBA" id="ARBA00012766"/>
    </source>
</evidence>
<dbReference type="InterPro" id="IPR002125">
    <property type="entry name" value="CMP_dCMP_dom"/>
</dbReference>
<dbReference type="Pfam" id="PF00383">
    <property type="entry name" value="dCMP_cyt_deam_1"/>
    <property type="match status" value="1"/>
</dbReference>
<dbReference type="EC" id="3.5.4.26" evidence="5"/>
<dbReference type="PROSITE" id="PS00903">
    <property type="entry name" value="CYT_DCMP_DEAMINASES_1"/>
    <property type="match status" value="1"/>
</dbReference>
<dbReference type="Proteomes" id="UP000309128">
    <property type="component" value="Unassembled WGS sequence"/>
</dbReference>
<proteinExistence type="inferred from homology"/>
<comment type="function">
    <text evidence="1">Converts 2,5-diamino-6-(ribosylamino)-4(3h)-pyrimidinone 5'-phosphate into 5-amino-6-(ribosylamino)-2,4(1h,3h)-pyrimidinedione 5'-phosphate.</text>
</comment>
<dbReference type="InterPro" id="IPR024072">
    <property type="entry name" value="DHFR-like_dom_sf"/>
</dbReference>
<protein>
    <recommendedName>
        <fullName evidence="6">Riboflavin biosynthesis protein RibD</fullName>
        <ecNumber evidence="5">3.5.4.26</ecNumber>
    </recommendedName>
</protein>
<dbReference type="GO" id="GO:0008703">
    <property type="term" value="F:5-amino-6-(5-phosphoribosylamino)uracil reductase activity"/>
    <property type="evidence" value="ECO:0007669"/>
    <property type="project" value="UniProtKB-EC"/>
</dbReference>
<dbReference type="EMBL" id="VCKY01000029">
    <property type="protein sequence ID" value="TMR22454.1"/>
    <property type="molecule type" value="Genomic_DNA"/>
</dbReference>
<dbReference type="Pfam" id="PF01872">
    <property type="entry name" value="RibD_C"/>
    <property type="match status" value="1"/>
</dbReference>
<dbReference type="SUPFAM" id="SSF53927">
    <property type="entry name" value="Cytidine deaminase-like"/>
    <property type="match status" value="1"/>
</dbReference>
<evidence type="ECO:0000256" key="4">
    <source>
        <dbReference type="ARBA" id="ARBA00007417"/>
    </source>
</evidence>
<evidence type="ECO:0000256" key="2">
    <source>
        <dbReference type="ARBA" id="ARBA00004882"/>
    </source>
</evidence>
<comment type="caution">
    <text evidence="13">The sequence shown here is derived from an EMBL/GenBank/DDBJ whole genome shotgun (WGS) entry which is preliminary data.</text>
</comment>
<dbReference type="OrthoDB" id="9800865at2"/>
<dbReference type="Gene3D" id="3.40.140.10">
    <property type="entry name" value="Cytidine Deaminase, domain 2"/>
    <property type="match status" value="1"/>
</dbReference>
<comment type="pathway">
    <text evidence="2">Cofactor biosynthesis; riboflavin biosynthesis; 5-amino-6-(D-ribitylamino)uracil from GTP: step 2/4.</text>
</comment>
<evidence type="ECO:0000313" key="14">
    <source>
        <dbReference type="Proteomes" id="UP000309128"/>
    </source>
</evidence>
<dbReference type="InterPro" id="IPR002734">
    <property type="entry name" value="RibDG_C"/>
</dbReference>
<name>A0A5S4FPU4_9ACTN</name>
<keyword evidence="14" id="KW-1185">Reference proteome</keyword>
<feature type="domain" description="CMP/dCMP-type deaminase" evidence="12">
    <location>
        <begin position="4"/>
        <end position="126"/>
    </location>
</feature>
<evidence type="ECO:0000256" key="9">
    <source>
        <dbReference type="ARBA" id="ARBA00022833"/>
    </source>
</evidence>
<dbReference type="RefSeq" id="WP_138666110.1">
    <property type="nucleotide sequence ID" value="NZ_VCKY01000029.1"/>
</dbReference>
<dbReference type="PANTHER" id="PTHR11079">
    <property type="entry name" value="CYTOSINE DEAMINASE FAMILY MEMBER"/>
    <property type="match status" value="1"/>
</dbReference>
<accession>A0A5S4FPU4</accession>
<evidence type="ECO:0000256" key="1">
    <source>
        <dbReference type="ARBA" id="ARBA00002151"/>
    </source>
</evidence>
<evidence type="ECO:0000313" key="13">
    <source>
        <dbReference type="EMBL" id="TMR22454.1"/>
    </source>
</evidence>
<organism evidence="13 14">
    <name type="scientific">Nonomuraea turkmeniaca</name>
    <dbReference type="NCBI Taxonomy" id="103838"/>
    <lineage>
        <taxon>Bacteria</taxon>
        <taxon>Bacillati</taxon>
        <taxon>Actinomycetota</taxon>
        <taxon>Actinomycetes</taxon>
        <taxon>Streptosporangiales</taxon>
        <taxon>Streptosporangiaceae</taxon>
        <taxon>Nonomuraea</taxon>
    </lineage>
</organism>
<keyword evidence="9" id="KW-0862">Zinc</keyword>
<evidence type="ECO:0000256" key="8">
    <source>
        <dbReference type="ARBA" id="ARBA00022723"/>
    </source>
</evidence>
<dbReference type="GO" id="GO:0009231">
    <property type="term" value="P:riboflavin biosynthetic process"/>
    <property type="evidence" value="ECO:0007669"/>
    <property type="project" value="UniProtKB-UniPathway"/>
</dbReference>
<dbReference type="Gene3D" id="3.40.430.10">
    <property type="entry name" value="Dihydrofolate Reductase, subunit A"/>
    <property type="match status" value="1"/>
</dbReference>
<evidence type="ECO:0000256" key="3">
    <source>
        <dbReference type="ARBA" id="ARBA00005259"/>
    </source>
</evidence>
<evidence type="ECO:0000259" key="12">
    <source>
        <dbReference type="PROSITE" id="PS51747"/>
    </source>
</evidence>
<comment type="similarity">
    <text evidence="4">In the C-terminal section; belongs to the HTP reductase family.</text>
</comment>
<dbReference type="InterPro" id="IPR016193">
    <property type="entry name" value="Cytidine_deaminase-like"/>
</dbReference>